<gene>
    <name evidence="7" type="ORF">AAE3_LOCUS7000</name>
</gene>
<dbReference type="Pfam" id="PF12171">
    <property type="entry name" value="zf-C2H2_jaz"/>
    <property type="match status" value="1"/>
</dbReference>
<dbReference type="InterPro" id="IPR022755">
    <property type="entry name" value="Znf_C2H2_jaz"/>
</dbReference>
<dbReference type="GO" id="GO:0000981">
    <property type="term" value="F:DNA-binding transcription factor activity, RNA polymerase II-specific"/>
    <property type="evidence" value="ECO:0007669"/>
    <property type="project" value="TreeGrafter"/>
</dbReference>
<dbReference type="EMBL" id="CACVBS010000046">
    <property type="protein sequence ID" value="CAA7264920.1"/>
    <property type="molecule type" value="Genomic_DNA"/>
</dbReference>
<dbReference type="SMART" id="SM00355">
    <property type="entry name" value="ZnF_C2H2"/>
    <property type="match status" value="8"/>
</dbReference>
<dbReference type="Proteomes" id="UP000467700">
    <property type="component" value="Unassembled WGS sequence"/>
</dbReference>
<dbReference type="PANTHER" id="PTHR24409">
    <property type="entry name" value="ZINC FINGER PROTEIN 142"/>
    <property type="match status" value="1"/>
</dbReference>
<dbReference type="Pfam" id="PF12874">
    <property type="entry name" value="zf-met"/>
    <property type="match status" value="3"/>
</dbReference>
<evidence type="ECO:0000256" key="4">
    <source>
        <dbReference type="ARBA" id="ARBA00022833"/>
    </source>
</evidence>
<name>A0A8S0WCF5_CYCAE</name>
<accession>A0A8S0WCF5</accession>
<dbReference type="GO" id="GO:0008270">
    <property type="term" value="F:zinc ion binding"/>
    <property type="evidence" value="ECO:0007669"/>
    <property type="project" value="UniProtKB-KW"/>
</dbReference>
<evidence type="ECO:0000256" key="3">
    <source>
        <dbReference type="ARBA" id="ARBA00022771"/>
    </source>
</evidence>
<dbReference type="PROSITE" id="PS50157">
    <property type="entry name" value="ZINC_FINGER_C2H2_2"/>
    <property type="match status" value="2"/>
</dbReference>
<dbReference type="SUPFAM" id="SSF57667">
    <property type="entry name" value="beta-beta-alpha zinc fingers"/>
    <property type="match status" value="2"/>
</dbReference>
<dbReference type="PROSITE" id="PS00028">
    <property type="entry name" value="ZINC_FINGER_C2H2_1"/>
    <property type="match status" value="1"/>
</dbReference>
<proteinExistence type="predicted"/>
<sequence>MRYIYAPLLPPQLYPTTKDTSHRHFLLARDTLRVLSPFRHLSQPFVGRVIFERRRQLSCQRLDTSSIIDHPILRLLRRSLPFKPSHIETIMPYCDRCDRSFKHWAAYRQHIADSSSHNECDDCDLDFDTWTGLKQHWVQSPRHDYCQYCDEHFDDQDDLIEHYEDEHYYCSDCNRVFTSERGLNDHYRESNKHHYCVSCDKLFASANGLKNHLNSSIHRPKDNMCPFRGCDKSFVSRGALVLHLESGACCSGIDRETVNKVVRKYDKKGIITDPSRLLTSGSSGNQNITYMATAASWNGDGYECYLCDKVHQSLAALNQHLASPRHQKKFYICRGPKCSQRFNTLSGLIQHVESEKCGILKIRAVRDAMDNVLGRMARITI</sequence>
<evidence type="ECO:0000313" key="7">
    <source>
        <dbReference type="EMBL" id="CAA7264920.1"/>
    </source>
</evidence>
<keyword evidence="2" id="KW-0677">Repeat</keyword>
<dbReference type="GO" id="GO:0000977">
    <property type="term" value="F:RNA polymerase II transcription regulatory region sequence-specific DNA binding"/>
    <property type="evidence" value="ECO:0007669"/>
    <property type="project" value="TreeGrafter"/>
</dbReference>
<comment type="caution">
    <text evidence="7">The sequence shown here is derived from an EMBL/GenBank/DDBJ whole genome shotgun (WGS) entry which is preliminary data.</text>
</comment>
<organism evidence="7 8">
    <name type="scientific">Cyclocybe aegerita</name>
    <name type="common">Black poplar mushroom</name>
    <name type="synonym">Agrocybe aegerita</name>
    <dbReference type="NCBI Taxonomy" id="1973307"/>
    <lineage>
        <taxon>Eukaryota</taxon>
        <taxon>Fungi</taxon>
        <taxon>Dikarya</taxon>
        <taxon>Basidiomycota</taxon>
        <taxon>Agaricomycotina</taxon>
        <taxon>Agaricomycetes</taxon>
        <taxon>Agaricomycetidae</taxon>
        <taxon>Agaricales</taxon>
        <taxon>Agaricineae</taxon>
        <taxon>Bolbitiaceae</taxon>
        <taxon>Cyclocybe</taxon>
    </lineage>
</organism>
<reference evidence="7 8" key="1">
    <citation type="submission" date="2020-01" db="EMBL/GenBank/DDBJ databases">
        <authorList>
            <person name="Gupta K D."/>
        </authorList>
    </citation>
    <scope>NUCLEOTIDE SEQUENCE [LARGE SCALE GENOMIC DNA]</scope>
</reference>
<keyword evidence="3 5" id="KW-0863">Zinc-finger</keyword>
<dbReference type="Gene3D" id="3.30.160.60">
    <property type="entry name" value="Classic Zinc Finger"/>
    <property type="match status" value="3"/>
</dbReference>
<feature type="domain" description="C2H2-type" evidence="6">
    <location>
        <begin position="194"/>
        <end position="223"/>
    </location>
</feature>
<evidence type="ECO:0000256" key="1">
    <source>
        <dbReference type="ARBA" id="ARBA00022723"/>
    </source>
</evidence>
<evidence type="ECO:0000256" key="2">
    <source>
        <dbReference type="ARBA" id="ARBA00022737"/>
    </source>
</evidence>
<dbReference type="AlphaFoldDB" id="A0A8S0WCF5"/>
<keyword evidence="8" id="KW-1185">Reference proteome</keyword>
<feature type="domain" description="C2H2-type" evidence="6">
    <location>
        <begin position="168"/>
        <end position="193"/>
    </location>
</feature>
<evidence type="ECO:0000259" key="6">
    <source>
        <dbReference type="PROSITE" id="PS50157"/>
    </source>
</evidence>
<protein>
    <recommendedName>
        <fullName evidence="6">C2H2-type domain-containing protein</fullName>
    </recommendedName>
</protein>
<dbReference type="InterPro" id="IPR036236">
    <property type="entry name" value="Znf_C2H2_sf"/>
</dbReference>
<dbReference type="GO" id="GO:0005634">
    <property type="term" value="C:nucleus"/>
    <property type="evidence" value="ECO:0007669"/>
    <property type="project" value="TreeGrafter"/>
</dbReference>
<keyword evidence="1" id="KW-0479">Metal-binding</keyword>
<evidence type="ECO:0000313" key="8">
    <source>
        <dbReference type="Proteomes" id="UP000467700"/>
    </source>
</evidence>
<keyword evidence="4" id="KW-0862">Zinc</keyword>
<dbReference type="OrthoDB" id="6077919at2759"/>
<dbReference type="PANTHER" id="PTHR24409:SF295">
    <property type="entry name" value="AZ2-RELATED"/>
    <property type="match status" value="1"/>
</dbReference>
<evidence type="ECO:0000256" key="5">
    <source>
        <dbReference type="PROSITE-ProRule" id="PRU00042"/>
    </source>
</evidence>
<dbReference type="InterPro" id="IPR013087">
    <property type="entry name" value="Znf_C2H2_type"/>
</dbReference>